<dbReference type="AlphaFoldDB" id="A0A841FVM6"/>
<feature type="transmembrane region" description="Helical" evidence="1">
    <location>
        <begin position="54"/>
        <end position="74"/>
    </location>
</feature>
<name>A0A841FVM6_9ACTN</name>
<keyword evidence="1" id="KW-1133">Transmembrane helix</keyword>
<gene>
    <name evidence="2" type="ORF">HNR73_007733</name>
</gene>
<protein>
    <submittedName>
        <fullName evidence="2">Uncharacterized protein</fullName>
    </submittedName>
</protein>
<evidence type="ECO:0000313" key="3">
    <source>
        <dbReference type="Proteomes" id="UP000548476"/>
    </source>
</evidence>
<proteinExistence type="predicted"/>
<keyword evidence="3" id="KW-1185">Reference proteome</keyword>
<keyword evidence="1" id="KW-0472">Membrane</keyword>
<evidence type="ECO:0000256" key="1">
    <source>
        <dbReference type="SAM" id="Phobius"/>
    </source>
</evidence>
<dbReference type="EMBL" id="JACHGT010000026">
    <property type="protein sequence ID" value="MBB6039834.1"/>
    <property type="molecule type" value="Genomic_DNA"/>
</dbReference>
<dbReference type="RefSeq" id="WP_184792912.1">
    <property type="nucleotide sequence ID" value="NZ_BONT01000086.1"/>
</dbReference>
<feature type="transmembrane region" description="Helical" evidence="1">
    <location>
        <begin position="240"/>
        <end position="273"/>
    </location>
</feature>
<dbReference type="Proteomes" id="UP000548476">
    <property type="component" value="Unassembled WGS sequence"/>
</dbReference>
<reference evidence="2 3" key="1">
    <citation type="submission" date="2020-08" db="EMBL/GenBank/DDBJ databases">
        <title>Genomic Encyclopedia of Type Strains, Phase IV (KMG-IV): sequencing the most valuable type-strain genomes for metagenomic binning, comparative biology and taxonomic classification.</title>
        <authorList>
            <person name="Goeker M."/>
        </authorList>
    </citation>
    <scope>NUCLEOTIDE SEQUENCE [LARGE SCALE GENOMIC DNA]</scope>
    <source>
        <strain evidence="2 3">YIM 65646</strain>
    </source>
</reference>
<organism evidence="2 3">
    <name type="scientific">Phytomonospora endophytica</name>
    <dbReference type="NCBI Taxonomy" id="714109"/>
    <lineage>
        <taxon>Bacteria</taxon>
        <taxon>Bacillati</taxon>
        <taxon>Actinomycetota</taxon>
        <taxon>Actinomycetes</taxon>
        <taxon>Micromonosporales</taxon>
        <taxon>Micromonosporaceae</taxon>
        <taxon>Phytomonospora</taxon>
    </lineage>
</organism>
<accession>A0A841FVM6</accession>
<keyword evidence="1" id="KW-0812">Transmembrane</keyword>
<sequence>MPISPLRLADTYARGLQRHPDGNALTPEQARALPPLIDELRRRLRAVPRMPPQLIGMLIGAAATAAGSLLSEFVVREWRLPLIAAVAAICSWPILRVARRPTLRGSGPPATGTPAELADELMGTLQGAALLAGRSRRPFIAHAEARAAAVWSIVHGGPVFAGEAPPNPAWRPRWARREVNQVYDVAARLHELGHMAAEEAAAADEPDAALHRLARYTAAQDRLVAAATTLSGRALRWQRVALVAAQVGYVVLVAVLLPNMTVLALAIAVMVLLGPQLARPECRTIGVSNVDWSLLSAGVVAGIDQSSADLADLAQTPAVVAALAELTAAREILAGGYNSST</sequence>
<evidence type="ECO:0000313" key="2">
    <source>
        <dbReference type="EMBL" id="MBB6039834.1"/>
    </source>
</evidence>
<comment type="caution">
    <text evidence="2">The sequence shown here is derived from an EMBL/GenBank/DDBJ whole genome shotgun (WGS) entry which is preliminary data.</text>
</comment>